<dbReference type="GO" id="GO:0005886">
    <property type="term" value="C:plasma membrane"/>
    <property type="evidence" value="ECO:0007669"/>
    <property type="project" value="UniProtKB-SubCell"/>
</dbReference>
<feature type="transmembrane region" description="Helical" evidence="8">
    <location>
        <begin position="35"/>
        <end position="54"/>
    </location>
</feature>
<dbReference type="OrthoDB" id="5877963at2759"/>
<evidence type="ECO:0000256" key="8">
    <source>
        <dbReference type="RuleBase" id="RU361216"/>
    </source>
</evidence>
<dbReference type="Gene3D" id="1.10.3860.10">
    <property type="entry name" value="Sodium:dicarboxylate symporter"/>
    <property type="match status" value="1"/>
</dbReference>
<dbReference type="Proteomes" id="UP000193498">
    <property type="component" value="Unassembled WGS sequence"/>
</dbReference>
<keyword evidence="7 8" id="KW-0472">Membrane</keyword>
<name>A0A1Y1Y1E6_9FUNG</name>
<feature type="transmembrane region" description="Helical" evidence="8">
    <location>
        <begin position="251"/>
        <end position="270"/>
    </location>
</feature>
<keyword evidence="3" id="KW-1003">Cell membrane</keyword>
<dbReference type="GO" id="GO:0006835">
    <property type="term" value="P:dicarboxylic acid transport"/>
    <property type="evidence" value="ECO:0007669"/>
    <property type="project" value="TreeGrafter"/>
</dbReference>
<keyword evidence="4 8" id="KW-0812">Transmembrane</keyword>
<reference evidence="10 11" key="1">
    <citation type="submission" date="2016-07" db="EMBL/GenBank/DDBJ databases">
        <title>Pervasive Adenine N6-methylation of Active Genes in Fungi.</title>
        <authorList>
            <consortium name="DOE Joint Genome Institute"/>
            <person name="Mondo S.J."/>
            <person name="Dannebaum R.O."/>
            <person name="Kuo R.C."/>
            <person name="Labutti K."/>
            <person name="Haridas S."/>
            <person name="Kuo A."/>
            <person name="Salamov A."/>
            <person name="Ahrendt S.R."/>
            <person name="Lipzen A."/>
            <person name="Sullivan W."/>
            <person name="Andreopoulos W.B."/>
            <person name="Clum A."/>
            <person name="Lindquist E."/>
            <person name="Daum C."/>
            <person name="Ramamoorthy G.K."/>
            <person name="Gryganskyi A."/>
            <person name="Culley D."/>
            <person name="Magnuson J.K."/>
            <person name="James T.Y."/>
            <person name="O'Malley M.A."/>
            <person name="Stajich J.E."/>
            <person name="Spatafora J.W."/>
            <person name="Visel A."/>
            <person name="Grigoriev I.V."/>
        </authorList>
    </citation>
    <scope>NUCLEOTIDE SEQUENCE [LARGE SCALE GENOMIC DNA]</scope>
    <source>
        <strain evidence="10 11">CBS 931.73</strain>
    </source>
</reference>
<feature type="compositionally biased region" description="Basic and acidic residues" evidence="9">
    <location>
        <begin position="431"/>
        <end position="440"/>
    </location>
</feature>
<evidence type="ECO:0000256" key="2">
    <source>
        <dbReference type="ARBA" id="ARBA00022448"/>
    </source>
</evidence>
<dbReference type="GO" id="GO:0015293">
    <property type="term" value="F:symporter activity"/>
    <property type="evidence" value="ECO:0007669"/>
    <property type="project" value="UniProtKB-UniRule"/>
</dbReference>
<dbReference type="EMBL" id="MCFE01000306">
    <property type="protein sequence ID" value="ORX91798.1"/>
    <property type="molecule type" value="Genomic_DNA"/>
</dbReference>
<dbReference type="SUPFAM" id="SSF118215">
    <property type="entry name" value="Proton glutamate symport protein"/>
    <property type="match status" value="1"/>
</dbReference>
<evidence type="ECO:0000313" key="10">
    <source>
        <dbReference type="EMBL" id="ORX91798.1"/>
    </source>
</evidence>
<sequence>MHANFSEPQAPPPREVKPTKNPLVLAWRFIRRINLTIWIIIAMVIGILLGWLQPGFAKELKPISNIFLYMIKCLIVPLIFSTLAVGIAGHGDDMKQIGRLAIKSLIYFEVVTTLALIVGLIMVNLLKPGAGVALPAETNDSATKDLANHTISWQSELEHIIPQSFFEAAVKNEVLQIVFCSIMFAVAMMKTAGRSKEVMIDWLQSLSDIMFKVTELVMNFAPVGIGCSIAYTIGQSGIGVLVDLGKLMGTLYLSLVIFMLLVFLPIILILRVPIKGLLKAIAQPALIAFSTSSSEAALPRAMKNMEAYGVPHKIIAFVMPTGYSFNLDGTTLYLAIASVFAAQVGGINMPFGTQIVMMLTLMLTSKGVAAVPRASLVILSGAVRSFNLPESSIALILGIDALMDMGRTTVNLIGNCIATVVVAKWEKEFRTHQSHERETTDAQSIELGEGEKAEKTVSH</sequence>
<dbReference type="STRING" id="1314790.A0A1Y1Y1E6"/>
<feature type="transmembrane region" description="Helical" evidence="8">
    <location>
        <begin position="213"/>
        <end position="231"/>
    </location>
</feature>
<dbReference type="InterPro" id="IPR001991">
    <property type="entry name" value="Na-dicarboxylate_symporter"/>
</dbReference>
<dbReference type="FunFam" id="1.10.3860.10:FF:000001">
    <property type="entry name" value="C4-dicarboxylate transport protein"/>
    <property type="match status" value="1"/>
</dbReference>
<comment type="caution">
    <text evidence="10">The sequence shown here is derived from an EMBL/GenBank/DDBJ whole genome shotgun (WGS) entry which is preliminary data.</text>
</comment>
<evidence type="ECO:0000313" key="11">
    <source>
        <dbReference type="Proteomes" id="UP000193498"/>
    </source>
</evidence>
<dbReference type="PRINTS" id="PR00173">
    <property type="entry name" value="EDTRNSPORT"/>
</dbReference>
<dbReference type="PANTHER" id="PTHR42865:SF7">
    <property type="entry name" value="PROTON_GLUTAMATE-ASPARTATE SYMPORTER"/>
    <property type="match status" value="1"/>
</dbReference>
<dbReference type="AlphaFoldDB" id="A0A1Y1Y1E6"/>
<feature type="region of interest" description="Disordered" evidence="9">
    <location>
        <begin position="431"/>
        <end position="459"/>
    </location>
</feature>
<feature type="transmembrane region" description="Helical" evidence="8">
    <location>
        <begin position="100"/>
        <end position="126"/>
    </location>
</feature>
<evidence type="ECO:0000256" key="9">
    <source>
        <dbReference type="SAM" id="MobiDB-lite"/>
    </source>
</evidence>
<dbReference type="InParanoid" id="A0A1Y1Y1E6"/>
<keyword evidence="6 8" id="KW-1133">Transmembrane helix</keyword>
<evidence type="ECO:0000256" key="5">
    <source>
        <dbReference type="ARBA" id="ARBA00022847"/>
    </source>
</evidence>
<evidence type="ECO:0000256" key="3">
    <source>
        <dbReference type="ARBA" id="ARBA00022475"/>
    </source>
</evidence>
<dbReference type="InterPro" id="IPR036458">
    <property type="entry name" value="Na:dicarbo_symporter_sf"/>
</dbReference>
<feature type="compositionally biased region" description="Basic and acidic residues" evidence="9">
    <location>
        <begin position="449"/>
        <end position="459"/>
    </location>
</feature>
<dbReference type="Pfam" id="PF00375">
    <property type="entry name" value="SDF"/>
    <property type="match status" value="1"/>
</dbReference>
<evidence type="ECO:0000256" key="7">
    <source>
        <dbReference type="ARBA" id="ARBA00023136"/>
    </source>
</evidence>
<organism evidence="10 11">
    <name type="scientific">Basidiobolus meristosporus CBS 931.73</name>
    <dbReference type="NCBI Taxonomy" id="1314790"/>
    <lineage>
        <taxon>Eukaryota</taxon>
        <taxon>Fungi</taxon>
        <taxon>Fungi incertae sedis</taxon>
        <taxon>Zoopagomycota</taxon>
        <taxon>Entomophthoromycotina</taxon>
        <taxon>Basidiobolomycetes</taxon>
        <taxon>Basidiobolales</taxon>
        <taxon>Basidiobolaceae</taxon>
        <taxon>Basidiobolus</taxon>
    </lineage>
</organism>
<keyword evidence="2 8" id="KW-0813">Transport</keyword>
<comment type="similarity">
    <text evidence="8">Belongs to the dicarboxylate/amino acid:cation symporter (DAACS) (TC 2.A.23) family.</text>
</comment>
<protein>
    <recommendedName>
        <fullName evidence="8">Amino acid transporter</fullName>
    </recommendedName>
</protein>
<feature type="transmembrane region" description="Helical" evidence="8">
    <location>
        <begin position="66"/>
        <end position="88"/>
    </location>
</feature>
<comment type="subcellular location">
    <subcellularLocation>
        <location evidence="1">Cell membrane</location>
        <topology evidence="1">Multi-pass membrane protein</topology>
    </subcellularLocation>
    <subcellularLocation>
        <location evidence="8">Membrane</location>
        <topology evidence="8">Multi-pass membrane protein</topology>
    </subcellularLocation>
</comment>
<evidence type="ECO:0000256" key="1">
    <source>
        <dbReference type="ARBA" id="ARBA00004651"/>
    </source>
</evidence>
<keyword evidence="11" id="KW-1185">Reference proteome</keyword>
<proteinExistence type="inferred from homology"/>
<feature type="transmembrane region" description="Helical" evidence="8">
    <location>
        <begin position="174"/>
        <end position="192"/>
    </location>
</feature>
<evidence type="ECO:0000256" key="4">
    <source>
        <dbReference type="ARBA" id="ARBA00022692"/>
    </source>
</evidence>
<dbReference type="PANTHER" id="PTHR42865">
    <property type="entry name" value="PROTON/GLUTAMATE-ASPARTATE SYMPORTER"/>
    <property type="match status" value="1"/>
</dbReference>
<gene>
    <name evidence="10" type="ORF">K493DRAFT_378068</name>
</gene>
<accession>A0A1Y1Y1E6</accession>
<evidence type="ECO:0000256" key="6">
    <source>
        <dbReference type="ARBA" id="ARBA00022989"/>
    </source>
</evidence>
<keyword evidence="5 8" id="KW-0769">Symport</keyword>